<dbReference type="Proteomes" id="UP001155079">
    <property type="component" value="Unassembled WGS sequence"/>
</dbReference>
<keyword evidence="7" id="KW-0663">Pyridoxal phosphate</keyword>
<evidence type="ECO:0000313" key="16">
    <source>
        <dbReference type="Proteomes" id="UP001155079"/>
    </source>
</evidence>
<dbReference type="Gene3D" id="3.40.190.10">
    <property type="entry name" value="Periplasmic binding protein-like II"/>
    <property type="match status" value="2"/>
</dbReference>
<evidence type="ECO:0000256" key="6">
    <source>
        <dbReference type="ARBA" id="ARBA00022723"/>
    </source>
</evidence>
<evidence type="ECO:0000256" key="1">
    <source>
        <dbReference type="ARBA" id="ARBA00003469"/>
    </source>
</evidence>
<evidence type="ECO:0000256" key="4">
    <source>
        <dbReference type="ARBA" id="ARBA00011738"/>
    </source>
</evidence>
<dbReference type="GO" id="GO:0009228">
    <property type="term" value="P:thiamine biosynthetic process"/>
    <property type="evidence" value="ECO:0007669"/>
    <property type="project" value="UniProtKB-KW"/>
</dbReference>
<dbReference type="RefSeq" id="WP_250912883.1">
    <property type="nucleotide sequence ID" value="NZ_JAMQAY010000006.1"/>
</dbReference>
<evidence type="ECO:0000256" key="9">
    <source>
        <dbReference type="ARBA" id="ARBA00023004"/>
    </source>
</evidence>
<sequence>MKTFIPHDLSRRSVLKGLGLAAAGALSGASLSFAPARAADEFTVRMQLGWLASNGILGEVVADKLGYFADEGLRLEIVLGGPNIDGVAAIASGAANLGQLSSSPSLMMARSQGIPVKCVAAGYQKHPYTFFSLKKKPIRTPQDMVGKVIGTQATGRILLRALLAKNGIPEADVEMKVIGGDMTPLMTGQVDAITGWQTNIAALAVLGDERVDLMLWDAGIRLYANPYYVSDTVLAEHGDKLQATLRAIAKGWGYVHDNPEKAVEFLVERFPNLDKESELKAVRPIIGYSFNEETAKAGWGAMTRENWQAQIEIYDQLGQFEKGAPAIDDVMTLSVLEATAAARPVYG</sequence>
<evidence type="ECO:0000313" key="14">
    <source>
        <dbReference type="EMBL" id="MCM2402474.1"/>
    </source>
</evidence>
<dbReference type="PANTHER" id="PTHR31528:SF1">
    <property type="entry name" value="4-AMINO-5-HYDROXYMETHYL-2-METHYLPYRIMIDINE PHOSPHATE SYNTHASE THI11-RELATED"/>
    <property type="match status" value="1"/>
</dbReference>
<evidence type="ECO:0000256" key="11">
    <source>
        <dbReference type="ARBA" id="ARBA00048179"/>
    </source>
</evidence>
<evidence type="ECO:0000256" key="7">
    <source>
        <dbReference type="ARBA" id="ARBA00022898"/>
    </source>
</evidence>
<keyword evidence="16" id="KW-1185">Reference proteome</keyword>
<feature type="chain" id="PRO_5042558536" description="Thiamine pyrimidine synthase" evidence="12">
    <location>
        <begin position="39"/>
        <end position="347"/>
    </location>
</feature>
<dbReference type="Proteomes" id="UP001155380">
    <property type="component" value="Unassembled WGS sequence"/>
</dbReference>
<dbReference type="PROSITE" id="PS51318">
    <property type="entry name" value="TAT"/>
    <property type="match status" value="1"/>
</dbReference>
<reference evidence="15 16" key="1">
    <citation type="submission" date="2022-06" db="EMBL/GenBank/DDBJ databases">
        <authorList>
            <person name="Sun Q."/>
        </authorList>
    </citation>
    <scope>NUCLEOTIDE SEQUENCE</scope>
    <source>
        <strain evidence="15">S101</strain>
        <strain evidence="14 16">S153</strain>
    </source>
</reference>
<dbReference type="EMBL" id="JAMXLX010000006">
    <property type="protein sequence ID" value="MCO5958924.1"/>
    <property type="molecule type" value="Genomic_DNA"/>
</dbReference>
<comment type="similarity">
    <text evidence="3">Belongs to the NMT1/THI5 family.</text>
</comment>
<keyword evidence="8" id="KW-0784">Thiamine biosynthesis</keyword>
<keyword evidence="6" id="KW-0479">Metal-binding</keyword>
<dbReference type="GO" id="GO:0016740">
    <property type="term" value="F:transferase activity"/>
    <property type="evidence" value="ECO:0007669"/>
    <property type="project" value="UniProtKB-KW"/>
</dbReference>
<comment type="caution">
    <text evidence="15">The sequence shown here is derived from an EMBL/GenBank/DDBJ whole genome shotgun (WGS) entry which is preliminary data.</text>
</comment>
<evidence type="ECO:0000256" key="3">
    <source>
        <dbReference type="ARBA" id="ARBA00009406"/>
    </source>
</evidence>
<dbReference type="InterPro" id="IPR015168">
    <property type="entry name" value="SsuA/THI5"/>
</dbReference>
<proteinExistence type="inferred from homology"/>
<evidence type="ECO:0000256" key="12">
    <source>
        <dbReference type="SAM" id="SignalP"/>
    </source>
</evidence>
<comment type="pathway">
    <text evidence="2">Cofactor biosynthesis; thiamine diphosphate biosynthesis.</text>
</comment>
<dbReference type="InterPro" id="IPR006311">
    <property type="entry name" value="TAT_signal"/>
</dbReference>
<comment type="function">
    <text evidence="1">Responsible for the formation of the pyrimidine heterocycle in the thiamine biosynthesis pathway. Catalyzes the formation of hydroxymethylpyrimidine phosphate (HMP-P) from histidine and pyridoxal phosphate (PLP). The protein uses PLP and the active site histidine to form HMP-P, generating an inactive enzyme. The enzyme can only undergo a single turnover, which suggests it is a suicide enzyme.</text>
</comment>
<dbReference type="GO" id="GO:0046872">
    <property type="term" value="F:metal ion binding"/>
    <property type="evidence" value="ECO:0007669"/>
    <property type="project" value="UniProtKB-KW"/>
</dbReference>
<dbReference type="EMBL" id="JAMQAY010000006">
    <property type="protein sequence ID" value="MCM2402474.1"/>
    <property type="molecule type" value="Genomic_DNA"/>
</dbReference>
<name>A0AAJ1F951_9HYPH</name>
<evidence type="ECO:0000313" key="17">
    <source>
        <dbReference type="Proteomes" id="UP001155380"/>
    </source>
</evidence>
<evidence type="ECO:0000259" key="13">
    <source>
        <dbReference type="Pfam" id="PF09084"/>
    </source>
</evidence>
<evidence type="ECO:0000256" key="5">
    <source>
        <dbReference type="ARBA" id="ARBA00022679"/>
    </source>
</evidence>
<evidence type="ECO:0000313" key="15">
    <source>
        <dbReference type="EMBL" id="MCO5958924.1"/>
    </source>
</evidence>
<gene>
    <name evidence="14" type="ORF">NBH20_15000</name>
    <name evidence="15" type="ORF">NBH21_19270</name>
</gene>
<dbReference type="SUPFAM" id="SSF53850">
    <property type="entry name" value="Periplasmic binding protein-like II"/>
    <property type="match status" value="1"/>
</dbReference>
<keyword evidence="5" id="KW-0808">Transferase</keyword>
<comment type="subunit">
    <text evidence="4">Homodimer.</text>
</comment>
<keyword evidence="9" id="KW-0408">Iron</keyword>
<dbReference type="Pfam" id="PF09084">
    <property type="entry name" value="NMT1"/>
    <property type="match status" value="1"/>
</dbReference>
<dbReference type="PANTHER" id="PTHR31528">
    <property type="entry name" value="4-AMINO-5-HYDROXYMETHYL-2-METHYLPYRIMIDINE PHOSPHATE SYNTHASE THI11-RELATED"/>
    <property type="match status" value="1"/>
</dbReference>
<keyword evidence="12" id="KW-0732">Signal</keyword>
<comment type="catalytic activity">
    <reaction evidence="11">
        <text>N(6)-(pyridoxal phosphate)-L-lysyl-[4-amino-5-hydroxymethyl-2-methylpyrimidine phosphate synthase] + L-histidyl-[4-amino-5-hydroxymethyl-2-methylpyrimidine phosphate synthase] + 2 Fe(3+) + 4 H2O = L-lysyl-[4-amino-5-hydroxymethyl-2-methylpyrimidine phosphate synthase] + (2S)-2-amino-5-hydroxy-4-oxopentanoyl-[4-amino-5-hydroxymethyl-2-methylpyrimidine phosphate synthase] + 4-amino-2-methyl-5-(phosphooxymethyl)pyrimidine + 3-oxopropanoate + 2 Fe(2+) + 2 H(+)</text>
        <dbReference type="Rhea" id="RHEA:65756"/>
        <dbReference type="Rhea" id="RHEA-COMP:16892"/>
        <dbReference type="Rhea" id="RHEA-COMP:16893"/>
        <dbReference type="Rhea" id="RHEA-COMP:16894"/>
        <dbReference type="Rhea" id="RHEA-COMP:16895"/>
        <dbReference type="ChEBI" id="CHEBI:15377"/>
        <dbReference type="ChEBI" id="CHEBI:15378"/>
        <dbReference type="ChEBI" id="CHEBI:29033"/>
        <dbReference type="ChEBI" id="CHEBI:29034"/>
        <dbReference type="ChEBI" id="CHEBI:29969"/>
        <dbReference type="ChEBI" id="CHEBI:29979"/>
        <dbReference type="ChEBI" id="CHEBI:33190"/>
        <dbReference type="ChEBI" id="CHEBI:58354"/>
        <dbReference type="ChEBI" id="CHEBI:143915"/>
        <dbReference type="ChEBI" id="CHEBI:157692"/>
    </reaction>
    <physiologicalReaction direction="left-to-right" evidence="11">
        <dbReference type="Rhea" id="RHEA:65757"/>
    </physiologicalReaction>
</comment>
<organism evidence="15 17">
    <name type="scientific">Ciceribacter sichuanensis</name>
    <dbReference type="NCBI Taxonomy" id="2949647"/>
    <lineage>
        <taxon>Bacteria</taxon>
        <taxon>Pseudomonadati</taxon>
        <taxon>Pseudomonadota</taxon>
        <taxon>Alphaproteobacteria</taxon>
        <taxon>Hyphomicrobiales</taxon>
        <taxon>Rhizobiaceae</taxon>
        <taxon>Ciceribacter</taxon>
    </lineage>
</organism>
<dbReference type="AlphaFoldDB" id="A0AAJ1F951"/>
<evidence type="ECO:0000256" key="10">
    <source>
        <dbReference type="ARBA" id="ARBA00033171"/>
    </source>
</evidence>
<evidence type="ECO:0000256" key="2">
    <source>
        <dbReference type="ARBA" id="ARBA00004948"/>
    </source>
</evidence>
<feature type="signal peptide" evidence="12">
    <location>
        <begin position="1"/>
        <end position="38"/>
    </location>
</feature>
<feature type="domain" description="SsuA/THI5-like" evidence="13">
    <location>
        <begin position="57"/>
        <end position="262"/>
    </location>
</feature>
<accession>A0AAJ1F951</accession>
<dbReference type="InterPro" id="IPR027939">
    <property type="entry name" value="NMT1/THI5"/>
</dbReference>
<protein>
    <recommendedName>
        <fullName evidence="10">Thiamine pyrimidine synthase</fullName>
    </recommendedName>
</protein>
<evidence type="ECO:0000256" key="8">
    <source>
        <dbReference type="ARBA" id="ARBA00022977"/>
    </source>
</evidence>